<keyword evidence="2" id="KW-1185">Reference proteome</keyword>
<name>A0ACB6V221_9ASCO</name>
<proteinExistence type="predicted"/>
<dbReference type="EMBL" id="QVQA01000127">
    <property type="protein sequence ID" value="KAF5095347.1"/>
    <property type="molecule type" value="Genomic_DNA"/>
</dbReference>
<sequence length="559" mass="61924">MSSKRSRDAINTGNEPKKDEEELALEKLVFGDSDGFELSLRDLDLENFLNEKNEDDLSDPEATDDEKDEEDDAEDVAGLDDAQLFFVDDDVKMSDASNDDEASTTDSSEEDDDDILDVNGGRAAWIDSDDERLEISLVDSNRLKKLRKNAREDIVTGKEYVKRLRTRFEKIYPVPLWAQEKVADIASEDEDEDMESDDDAPISSDPLAKLLQSTSRYISNEKTKLLPAGVIDVDRLKDANQAALSIGAVQSLQFHPTHPLLLTSGYDKTLRLFHIDGKTNPLVTTLHISRSPLHTALFHPDGVRVFAGGKRKHLHIWNIETGSVVKFTNLGGNDQFHRDTRKFKISPCGRFLALIGSEGWVSILSCNNGQWITSVKVEGSVADLAWFSEGKGLAVLNTAGDVWEWDSFKRQFTGRWRDEGGIGSSTIALGGKDNRWCAVGSGAGIVNVYDRQSLQGGIVSSEGEPLSYKPRATLKQLVTAITTLEFSPDGQMLVMASKEKKDAFKLVHVPSFTAFKNWPTTVTPFGRVTSFGFTPGGEYMSVGNLQGKARLWKFAHYSA</sequence>
<dbReference type="Proteomes" id="UP000744676">
    <property type="component" value="Unassembled WGS sequence"/>
</dbReference>
<comment type="caution">
    <text evidence="1">The sequence shown here is derived from an EMBL/GenBank/DDBJ whole genome shotgun (WGS) entry which is preliminary data.</text>
</comment>
<protein>
    <submittedName>
        <fullName evidence="1">Uncharacterized protein</fullName>
    </submittedName>
</protein>
<reference evidence="1 2" key="1">
    <citation type="journal article" date="2020" name="Front. Microbiol.">
        <title>Phenotypic and Genetic Characterization of the Cheese Ripening Yeast Geotrichum candidum.</title>
        <authorList>
            <person name="Perkins V."/>
            <person name="Vignola S."/>
            <person name="Lessard M.H."/>
            <person name="Plante P.L."/>
            <person name="Corbeil J."/>
            <person name="Dugat-Bony E."/>
            <person name="Frenette M."/>
            <person name="Labrie S."/>
        </authorList>
    </citation>
    <scope>NUCLEOTIDE SEQUENCE [LARGE SCALE GENOMIC DNA]</scope>
    <source>
        <strain evidence="1 2">LMA-1147</strain>
    </source>
</reference>
<evidence type="ECO:0000313" key="2">
    <source>
        <dbReference type="Proteomes" id="UP000744676"/>
    </source>
</evidence>
<accession>A0ACB6V221</accession>
<evidence type="ECO:0000313" key="1">
    <source>
        <dbReference type="EMBL" id="KAF5095347.1"/>
    </source>
</evidence>
<organism evidence="1 2">
    <name type="scientific">Geotrichum galactomycetum</name>
    <dbReference type="NCBI Taxonomy" id="27317"/>
    <lineage>
        <taxon>Eukaryota</taxon>
        <taxon>Fungi</taxon>
        <taxon>Dikarya</taxon>
        <taxon>Ascomycota</taxon>
        <taxon>Saccharomycotina</taxon>
        <taxon>Dipodascomycetes</taxon>
        <taxon>Dipodascales</taxon>
        <taxon>Dipodascaceae</taxon>
        <taxon>Geotrichum</taxon>
    </lineage>
</organism>
<gene>
    <name evidence="1" type="ORF">D0Z00_003175</name>
</gene>